<sequence>MDGDKGIANDKAIIMIAENQQSISAVNEGASMKDNMPVENPYGPWMLVKRPIRRKDFIRTNTNPNNALYGGAGKHATNQGNRTRFEPLDNEREDEVVNVEATLDEIMKGTLISTPKDYQLRLGAEMLTHVTSPNQETVDFVKEKAEIFKMHFAMTEPPDPGENNRMEVCDDQNIGVASSSRIVVGTMQEMVVDSKLGNGSLNPPSYH</sequence>
<evidence type="ECO:0000313" key="2">
    <source>
        <dbReference type="Proteomes" id="UP001372338"/>
    </source>
</evidence>
<gene>
    <name evidence="1" type="ORF">RIF29_24673</name>
</gene>
<keyword evidence="2" id="KW-1185">Reference proteome</keyword>
<dbReference type="EMBL" id="JAYWIO010000005">
    <property type="protein sequence ID" value="KAK7259077.1"/>
    <property type="molecule type" value="Genomic_DNA"/>
</dbReference>
<dbReference type="AlphaFoldDB" id="A0AAN9EKS9"/>
<organism evidence="1 2">
    <name type="scientific">Crotalaria pallida</name>
    <name type="common">Smooth rattlebox</name>
    <name type="synonym">Crotalaria striata</name>
    <dbReference type="NCBI Taxonomy" id="3830"/>
    <lineage>
        <taxon>Eukaryota</taxon>
        <taxon>Viridiplantae</taxon>
        <taxon>Streptophyta</taxon>
        <taxon>Embryophyta</taxon>
        <taxon>Tracheophyta</taxon>
        <taxon>Spermatophyta</taxon>
        <taxon>Magnoliopsida</taxon>
        <taxon>eudicotyledons</taxon>
        <taxon>Gunneridae</taxon>
        <taxon>Pentapetalae</taxon>
        <taxon>rosids</taxon>
        <taxon>fabids</taxon>
        <taxon>Fabales</taxon>
        <taxon>Fabaceae</taxon>
        <taxon>Papilionoideae</taxon>
        <taxon>50 kb inversion clade</taxon>
        <taxon>genistoids sensu lato</taxon>
        <taxon>core genistoids</taxon>
        <taxon>Crotalarieae</taxon>
        <taxon>Crotalaria</taxon>
    </lineage>
</organism>
<comment type="caution">
    <text evidence="1">The sequence shown here is derived from an EMBL/GenBank/DDBJ whole genome shotgun (WGS) entry which is preliminary data.</text>
</comment>
<protein>
    <submittedName>
        <fullName evidence="1">Uncharacterized protein</fullName>
    </submittedName>
</protein>
<evidence type="ECO:0000313" key="1">
    <source>
        <dbReference type="EMBL" id="KAK7259077.1"/>
    </source>
</evidence>
<accession>A0AAN9EKS9</accession>
<dbReference type="Proteomes" id="UP001372338">
    <property type="component" value="Unassembled WGS sequence"/>
</dbReference>
<name>A0AAN9EKS9_CROPI</name>
<reference evidence="1 2" key="1">
    <citation type="submission" date="2024-01" db="EMBL/GenBank/DDBJ databases">
        <title>The genomes of 5 underutilized Papilionoideae crops provide insights into root nodulation and disease resistanc.</title>
        <authorList>
            <person name="Yuan L."/>
        </authorList>
    </citation>
    <scope>NUCLEOTIDE SEQUENCE [LARGE SCALE GENOMIC DNA]</scope>
    <source>
        <strain evidence="1">ZHUSHIDOU_FW_LH</strain>
        <tissue evidence="1">Leaf</tissue>
    </source>
</reference>
<proteinExistence type="predicted"/>